<sequence>MNRQDFKDFEVIVVDQNSDDRLVEILGDRKWQFPVTHLRTPTARGASRARNNGWRVARGEIITFPDDDCWYPPWILSKALGILERTGADMVTGRAADLTGRSINARFEMSPQIISLRNLWSTHIEWVAFFRRTAFEMIGGYDEDIGPGAASPWQACEAQDVSLRALKLKLRCYFDPSLYAHHKEAVVTNPDETVTRKQRGYARGMGYVLRKHEFGPFHLLYWIARPVGGMLYYFLQNKRNRAKYSANVVMGRVEGWLKVRPKSP</sequence>
<accession>A0A8J3E4V5</accession>
<dbReference type="EMBL" id="BMJQ01000009">
    <property type="protein sequence ID" value="GGF27494.1"/>
    <property type="molecule type" value="Genomic_DNA"/>
</dbReference>
<comment type="caution">
    <text evidence="2">The sequence shown here is derived from an EMBL/GenBank/DDBJ whole genome shotgun (WGS) entry which is preliminary data.</text>
</comment>
<proteinExistence type="predicted"/>
<dbReference type="AlphaFoldDB" id="A0A8J3E4V5"/>
<evidence type="ECO:0000313" key="2">
    <source>
        <dbReference type="EMBL" id="GGF27494.1"/>
    </source>
</evidence>
<dbReference type="PANTHER" id="PTHR43685:SF2">
    <property type="entry name" value="GLYCOSYLTRANSFERASE 2-LIKE DOMAIN-CONTAINING PROTEIN"/>
    <property type="match status" value="1"/>
</dbReference>
<protein>
    <submittedName>
        <fullName evidence="2">Glycosyl transferase</fullName>
    </submittedName>
</protein>
<name>A0A8J3E4V5_9PROT</name>
<dbReference type="InterPro" id="IPR001173">
    <property type="entry name" value="Glyco_trans_2-like"/>
</dbReference>
<evidence type="ECO:0000259" key="1">
    <source>
        <dbReference type="Pfam" id="PF00535"/>
    </source>
</evidence>
<dbReference type="InterPro" id="IPR029044">
    <property type="entry name" value="Nucleotide-diphossugar_trans"/>
</dbReference>
<dbReference type="CDD" id="cd00761">
    <property type="entry name" value="Glyco_tranf_GTA_type"/>
    <property type="match status" value="1"/>
</dbReference>
<keyword evidence="2" id="KW-0808">Transferase</keyword>
<dbReference type="GO" id="GO:0016740">
    <property type="term" value="F:transferase activity"/>
    <property type="evidence" value="ECO:0007669"/>
    <property type="project" value="UniProtKB-KW"/>
</dbReference>
<evidence type="ECO:0000313" key="3">
    <source>
        <dbReference type="Proteomes" id="UP000646365"/>
    </source>
</evidence>
<dbReference type="PANTHER" id="PTHR43685">
    <property type="entry name" value="GLYCOSYLTRANSFERASE"/>
    <property type="match status" value="1"/>
</dbReference>
<organism evidence="2 3">
    <name type="scientific">Aliidongia dinghuensis</name>
    <dbReference type="NCBI Taxonomy" id="1867774"/>
    <lineage>
        <taxon>Bacteria</taxon>
        <taxon>Pseudomonadati</taxon>
        <taxon>Pseudomonadota</taxon>
        <taxon>Alphaproteobacteria</taxon>
        <taxon>Rhodospirillales</taxon>
        <taxon>Dongiaceae</taxon>
        <taxon>Aliidongia</taxon>
    </lineage>
</organism>
<dbReference type="Gene3D" id="3.90.550.10">
    <property type="entry name" value="Spore Coat Polysaccharide Biosynthesis Protein SpsA, Chain A"/>
    <property type="match status" value="1"/>
</dbReference>
<feature type="domain" description="Glycosyltransferase 2-like" evidence="1">
    <location>
        <begin position="3"/>
        <end position="94"/>
    </location>
</feature>
<gene>
    <name evidence="2" type="ORF">GCM10011611_36890</name>
</gene>
<dbReference type="SUPFAM" id="SSF53448">
    <property type="entry name" value="Nucleotide-diphospho-sugar transferases"/>
    <property type="match status" value="1"/>
</dbReference>
<dbReference type="Pfam" id="PF00535">
    <property type="entry name" value="Glycos_transf_2"/>
    <property type="match status" value="1"/>
</dbReference>
<dbReference type="InterPro" id="IPR050834">
    <property type="entry name" value="Glycosyltransf_2"/>
</dbReference>
<dbReference type="Proteomes" id="UP000646365">
    <property type="component" value="Unassembled WGS sequence"/>
</dbReference>
<reference evidence="2" key="1">
    <citation type="journal article" date="2014" name="Int. J. Syst. Evol. Microbiol.">
        <title>Complete genome sequence of Corynebacterium casei LMG S-19264T (=DSM 44701T), isolated from a smear-ripened cheese.</title>
        <authorList>
            <consortium name="US DOE Joint Genome Institute (JGI-PGF)"/>
            <person name="Walter F."/>
            <person name="Albersmeier A."/>
            <person name="Kalinowski J."/>
            <person name="Ruckert C."/>
        </authorList>
    </citation>
    <scope>NUCLEOTIDE SEQUENCE</scope>
    <source>
        <strain evidence="2">CGMCC 1.15725</strain>
    </source>
</reference>
<keyword evidence="3" id="KW-1185">Reference proteome</keyword>
<reference evidence="2" key="2">
    <citation type="submission" date="2020-09" db="EMBL/GenBank/DDBJ databases">
        <authorList>
            <person name="Sun Q."/>
            <person name="Zhou Y."/>
        </authorList>
    </citation>
    <scope>NUCLEOTIDE SEQUENCE</scope>
    <source>
        <strain evidence="2">CGMCC 1.15725</strain>
    </source>
</reference>